<dbReference type="Pfam" id="PF00076">
    <property type="entry name" value="RRM_1"/>
    <property type="match status" value="2"/>
</dbReference>
<dbReference type="Gene3D" id="3.30.70.330">
    <property type="match status" value="2"/>
</dbReference>
<evidence type="ECO:0000256" key="2">
    <source>
        <dbReference type="ARBA" id="ARBA00022884"/>
    </source>
</evidence>
<accession>A0A6F9DFG7</accession>
<dbReference type="CDD" id="cd12325">
    <property type="entry name" value="RRM1_hnRNPA_hnRNPD_like"/>
    <property type="match status" value="1"/>
</dbReference>
<dbReference type="GO" id="GO:0071013">
    <property type="term" value="C:catalytic step 2 spliceosome"/>
    <property type="evidence" value="ECO:0007669"/>
    <property type="project" value="TreeGrafter"/>
</dbReference>
<dbReference type="SMART" id="SM00360">
    <property type="entry name" value="RRM"/>
    <property type="match status" value="2"/>
</dbReference>
<dbReference type="AlphaFoldDB" id="A0A6F9DFG7"/>
<organism evidence="6">
    <name type="scientific">Phallusia mammillata</name>
    <dbReference type="NCBI Taxonomy" id="59560"/>
    <lineage>
        <taxon>Eukaryota</taxon>
        <taxon>Metazoa</taxon>
        <taxon>Chordata</taxon>
        <taxon>Tunicata</taxon>
        <taxon>Ascidiacea</taxon>
        <taxon>Phlebobranchia</taxon>
        <taxon>Ascidiidae</taxon>
        <taxon>Phallusia</taxon>
    </lineage>
</organism>
<proteinExistence type="evidence at transcript level"/>
<dbReference type="FunFam" id="3.30.70.330:FF:000040">
    <property type="entry name" value="Heterogeneous nuclear ribonucleoprotein A2/B1"/>
    <property type="match status" value="1"/>
</dbReference>
<feature type="compositionally biased region" description="Gly residues" evidence="4">
    <location>
        <begin position="202"/>
        <end position="233"/>
    </location>
</feature>
<evidence type="ECO:0000313" key="6">
    <source>
        <dbReference type="EMBL" id="CAB3253706.1"/>
    </source>
</evidence>
<dbReference type="InterPro" id="IPR000504">
    <property type="entry name" value="RRM_dom"/>
</dbReference>
<dbReference type="FunFam" id="3.30.70.330:FF:001398">
    <property type="entry name" value="heterogeneous nuclear ribonucleoprotein A1 isoform X1"/>
    <property type="match status" value="1"/>
</dbReference>
<gene>
    <name evidence="6" type="primary">Hnrnpa1-002</name>
</gene>
<dbReference type="PANTHER" id="PTHR48026">
    <property type="entry name" value="HOMOLOGOUS TO DROSOPHILA SQD (SQUID) PROTEIN"/>
    <property type="match status" value="1"/>
</dbReference>
<feature type="domain" description="RRM" evidence="5">
    <location>
        <begin position="104"/>
        <end position="190"/>
    </location>
</feature>
<reference evidence="6" key="1">
    <citation type="submission" date="2020-04" db="EMBL/GenBank/DDBJ databases">
        <authorList>
            <person name="Neveu A P."/>
        </authorList>
    </citation>
    <scope>NUCLEOTIDE SEQUENCE</scope>
    <source>
        <tissue evidence="6">Whole embryo</tissue>
    </source>
</reference>
<feature type="region of interest" description="Disordered" evidence="4">
    <location>
        <begin position="185"/>
        <end position="233"/>
    </location>
</feature>
<dbReference type="PANTHER" id="PTHR48026:SF14">
    <property type="entry name" value="HETEROGENEOUS NUCLEAR RIBONUCLEOPROTEIN A1"/>
    <property type="match status" value="1"/>
</dbReference>
<dbReference type="InterPro" id="IPR012677">
    <property type="entry name" value="Nucleotide-bd_a/b_plait_sf"/>
</dbReference>
<dbReference type="GO" id="GO:0000398">
    <property type="term" value="P:mRNA splicing, via spliceosome"/>
    <property type="evidence" value="ECO:0007669"/>
    <property type="project" value="TreeGrafter"/>
</dbReference>
<dbReference type="SUPFAM" id="SSF54928">
    <property type="entry name" value="RNA-binding domain, RBD"/>
    <property type="match status" value="2"/>
</dbReference>
<feature type="region of interest" description="Disordered" evidence="4">
    <location>
        <begin position="264"/>
        <end position="291"/>
    </location>
</feature>
<evidence type="ECO:0000259" key="5">
    <source>
        <dbReference type="PROSITE" id="PS50102"/>
    </source>
</evidence>
<dbReference type="EMBL" id="LR785793">
    <property type="protein sequence ID" value="CAB3253706.1"/>
    <property type="molecule type" value="mRNA"/>
</dbReference>
<feature type="domain" description="RRM" evidence="5">
    <location>
        <begin position="13"/>
        <end position="96"/>
    </location>
</feature>
<evidence type="ECO:0000256" key="3">
    <source>
        <dbReference type="PROSITE-ProRule" id="PRU00176"/>
    </source>
</evidence>
<feature type="compositionally biased region" description="Basic and acidic residues" evidence="4">
    <location>
        <begin position="185"/>
        <end position="196"/>
    </location>
</feature>
<evidence type="ECO:0000256" key="4">
    <source>
        <dbReference type="SAM" id="MobiDB-lite"/>
    </source>
</evidence>
<name>A0A6F9DFG7_9ASCI</name>
<protein>
    <submittedName>
        <fullName evidence="6">Heterogeneous nuclear ribonucleoprotein A1</fullName>
    </submittedName>
</protein>
<keyword evidence="2 3" id="KW-0694">RNA-binding</keyword>
<dbReference type="PROSITE" id="PS50102">
    <property type="entry name" value="RRM"/>
    <property type="match status" value="2"/>
</dbReference>
<sequence>MPFRNGKEEEQSRKLFVGGLNLETTDESMSEYFGKYGTITDCVVIKDPNKGHSKGFGFVTFATEEEADKCMQDRPHTVDGKQVDAKRAVSREESSKPGAHVQVKRVFIGGIKEHCTEDMLKEYFQAHGTIESVELPLSRETQKPRGFAFITFSDFDTVDKLVAKRHHHVEGMRCEVKKALSKVEMEKAKQQIEERQQHRHSGGGGGGGGRRGGGGRGRGSSGGRGGGRGGYNQGGGGGGGYYDDSGYGNYHGYGNNSGYDDYGQDNSGYGGYDQGYDQGGYNEYDDGYGGGYGSNASNYGPMKGQYGQRAAGPYGGEFYK</sequence>
<dbReference type="InterPro" id="IPR035979">
    <property type="entry name" value="RBD_domain_sf"/>
</dbReference>
<keyword evidence="1" id="KW-0677">Repeat</keyword>
<dbReference type="GO" id="GO:0003730">
    <property type="term" value="F:mRNA 3'-UTR binding"/>
    <property type="evidence" value="ECO:0007669"/>
    <property type="project" value="TreeGrafter"/>
</dbReference>
<evidence type="ECO:0000256" key="1">
    <source>
        <dbReference type="ARBA" id="ARBA00022737"/>
    </source>
</evidence>
<dbReference type="InterPro" id="IPR003954">
    <property type="entry name" value="RRM_euk-type"/>
</dbReference>
<keyword evidence="6" id="KW-0687">Ribonucleoprotein</keyword>
<dbReference type="SMART" id="SM00361">
    <property type="entry name" value="RRM_1"/>
    <property type="match status" value="1"/>
</dbReference>